<dbReference type="Gene3D" id="2.170.130.10">
    <property type="entry name" value="TonB-dependent receptor, plug domain"/>
    <property type="match status" value="1"/>
</dbReference>
<proteinExistence type="inferred from homology"/>
<dbReference type="EMBL" id="JACNYL010000001">
    <property type="protein sequence ID" value="MBD1420694.1"/>
    <property type="molecule type" value="Genomic_DNA"/>
</dbReference>
<dbReference type="Pfam" id="PF07715">
    <property type="entry name" value="Plug"/>
    <property type="match status" value="1"/>
</dbReference>
<keyword evidence="1" id="KW-0998">Cell outer membrane</keyword>
<protein>
    <submittedName>
        <fullName evidence="3">TonB-dependent receptor</fullName>
    </submittedName>
</protein>
<keyword evidence="1" id="KW-0812">Transmembrane</keyword>
<comment type="similarity">
    <text evidence="1">Belongs to the TonB-dependent receptor family.</text>
</comment>
<dbReference type="SUPFAM" id="SSF56935">
    <property type="entry name" value="Porins"/>
    <property type="match status" value="1"/>
</dbReference>
<dbReference type="Gene3D" id="2.60.40.1120">
    <property type="entry name" value="Carboxypeptidase-like, regulatory domain"/>
    <property type="match status" value="1"/>
</dbReference>
<keyword evidence="1" id="KW-0813">Transport</keyword>
<dbReference type="InterPro" id="IPR039426">
    <property type="entry name" value="TonB-dep_rcpt-like"/>
</dbReference>
<dbReference type="InterPro" id="IPR023996">
    <property type="entry name" value="TonB-dep_OMP_SusC/RagA"/>
</dbReference>
<evidence type="ECO:0000259" key="2">
    <source>
        <dbReference type="Pfam" id="PF07715"/>
    </source>
</evidence>
<feature type="domain" description="TonB-dependent receptor plug" evidence="2">
    <location>
        <begin position="118"/>
        <end position="223"/>
    </location>
</feature>
<organism evidence="3 4">
    <name type="scientific">Sphingobacterium chuzhouense</name>
    <dbReference type="NCBI Taxonomy" id="1742264"/>
    <lineage>
        <taxon>Bacteria</taxon>
        <taxon>Pseudomonadati</taxon>
        <taxon>Bacteroidota</taxon>
        <taxon>Sphingobacteriia</taxon>
        <taxon>Sphingobacteriales</taxon>
        <taxon>Sphingobacteriaceae</taxon>
        <taxon>Sphingobacterium</taxon>
    </lineage>
</organism>
<keyword evidence="3" id="KW-0675">Receptor</keyword>
<gene>
    <name evidence="3" type="ORF">H8B21_03825</name>
</gene>
<dbReference type="RefSeq" id="WP_190312441.1">
    <property type="nucleotide sequence ID" value="NZ_JACNYL010000001.1"/>
</dbReference>
<reference evidence="3 4" key="1">
    <citation type="submission" date="2020-08" db="EMBL/GenBank/DDBJ databases">
        <title>Sphingobacterium sp. DN00404 isolated from aquaculture water.</title>
        <authorList>
            <person name="Zhang M."/>
        </authorList>
    </citation>
    <scope>NUCLEOTIDE SEQUENCE [LARGE SCALE GENOMIC DNA]</scope>
    <source>
        <strain evidence="3 4">KCTC 42746</strain>
    </source>
</reference>
<evidence type="ECO:0000313" key="3">
    <source>
        <dbReference type="EMBL" id="MBD1420694.1"/>
    </source>
</evidence>
<dbReference type="Pfam" id="PF13715">
    <property type="entry name" value="CarbopepD_reg_2"/>
    <property type="match status" value="1"/>
</dbReference>
<dbReference type="InterPro" id="IPR012910">
    <property type="entry name" value="Plug_dom"/>
</dbReference>
<dbReference type="NCBIfam" id="TIGR04057">
    <property type="entry name" value="SusC_RagA_signa"/>
    <property type="match status" value="1"/>
</dbReference>
<sequence length="1026" mass="113246">MSLTHASARTGLRKNIPIQQDTTLTIIGRVTNNDTPPTPISNVSISIKGSTAGVTTDEEGRYSIKAKQGDVLVFSYVGYEHQEYTATRSTTGQNIVLIAQKGMLDEVVVVGYGTQRKAHMTGSVSTVTASDLEGRPIPSVGTGLQGLVPGLTVVNATAAPGQHSNALNIRGISTWGSASPLIVIDGVPSGNINILNPDDIESISVLKDAAAASIYGVRGSNGVILITTKKGRGGSPSISYTGYVGMVTPTALPQMVNSLDYLTLLTEAQRNVGMTPDYDPEGPVDYFEMVRNGSDPNFFANTNWIDEVYRKSAERNAHNVSVNGGTESTNYYLSYGNLNEGGLLTGENFQGKRHNIRARLNMTLLDRLNIDANMGYVDRNYTGTGNDASNGTGPLYWAMQMSPLVPVRFTTGNWATGNDMPNPVAVATDGGTNHFQSQEFTGNFSASLEVFNGLTLKGQYGLVRSNSRRDILRRTLTYYHPDDNRVMFETNAPNFASATDYTGNYQTFIGTAEYKRTLGEAHNITGLLGYSLEKTIGTQFVASRDDIPIDMPAFNLGLSNTKNDASGNQNALMSLFGRANYAYKDRYLAEVNFRRDGSSRFAPEHRWDTFASISLGWAFSEEKFFDGLRDVVQLAKIRASYGTQGNDNTGQDFPYLSQLAAVQPSSMMPIGNLPITGFRHTVAANYYVTWESASKRNLGLDLTMLNHRFTFTGEIFVNQTNDLLINPVLPSVFGYRTNFPPENQGKIENKGWEIQLGWRDNINDFRYGINANLSDVRNKVLQMGNHAANLGTQVRLEGYPLNSFYGLIDEGLAQEADFEYIKETGRFTPFFPIFTGDQVAPGDIRYRDVDGNGTISNDDREVIGSNIPRYTFGFRGDMAYKNFDLSFFLQGVGKADGYISGPGRHAFMDVSTRIPQNIHLDRWTPDNPNASYPRLAYMLNHNTRFSTYWLEDASYLRLKNLQIGYTLPESLTSRARISRARLYLSADNLFTVTDYFYGYDPEVTVSSGGYYPQVKTFTFGINVNLQ</sequence>
<dbReference type="SUPFAM" id="SSF49464">
    <property type="entry name" value="Carboxypeptidase regulatory domain-like"/>
    <property type="match status" value="1"/>
</dbReference>
<dbReference type="InterPro" id="IPR023997">
    <property type="entry name" value="TonB-dep_OMP_SusC/RagA_CS"/>
</dbReference>
<comment type="subcellular location">
    <subcellularLocation>
        <location evidence="1">Cell outer membrane</location>
        <topology evidence="1">Multi-pass membrane protein</topology>
    </subcellularLocation>
</comment>
<evidence type="ECO:0000256" key="1">
    <source>
        <dbReference type="PROSITE-ProRule" id="PRU01360"/>
    </source>
</evidence>
<dbReference type="PROSITE" id="PS52016">
    <property type="entry name" value="TONB_DEPENDENT_REC_3"/>
    <property type="match status" value="1"/>
</dbReference>
<dbReference type="Proteomes" id="UP000651112">
    <property type="component" value="Unassembled WGS sequence"/>
</dbReference>
<dbReference type="InterPro" id="IPR008969">
    <property type="entry name" value="CarboxyPept-like_regulatory"/>
</dbReference>
<dbReference type="NCBIfam" id="TIGR04056">
    <property type="entry name" value="OMP_RagA_SusC"/>
    <property type="match status" value="1"/>
</dbReference>
<comment type="caution">
    <text evidence="3">The sequence shown here is derived from an EMBL/GenBank/DDBJ whole genome shotgun (WGS) entry which is preliminary data.</text>
</comment>
<accession>A0ABR7XQ94</accession>
<evidence type="ECO:0000313" key="4">
    <source>
        <dbReference type="Proteomes" id="UP000651112"/>
    </source>
</evidence>
<name>A0ABR7XQ94_9SPHI</name>
<dbReference type="InterPro" id="IPR037066">
    <property type="entry name" value="Plug_dom_sf"/>
</dbReference>
<keyword evidence="1" id="KW-0472">Membrane</keyword>
<keyword evidence="4" id="KW-1185">Reference proteome</keyword>
<keyword evidence="1" id="KW-1134">Transmembrane beta strand</keyword>